<organism evidence="1 2">
    <name type="scientific">Mycena metata</name>
    <dbReference type="NCBI Taxonomy" id="1033252"/>
    <lineage>
        <taxon>Eukaryota</taxon>
        <taxon>Fungi</taxon>
        <taxon>Dikarya</taxon>
        <taxon>Basidiomycota</taxon>
        <taxon>Agaricomycotina</taxon>
        <taxon>Agaricomycetes</taxon>
        <taxon>Agaricomycetidae</taxon>
        <taxon>Agaricales</taxon>
        <taxon>Marasmiineae</taxon>
        <taxon>Mycenaceae</taxon>
        <taxon>Mycena</taxon>
    </lineage>
</organism>
<keyword evidence="1" id="KW-0238">DNA-binding</keyword>
<feature type="non-terminal residue" evidence="1">
    <location>
        <position position="115"/>
    </location>
</feature>
<proteinExistence type="predicted"/>
<dbReference type="EMBL" id="JARKIB010000142">
    <property type="protein sequence ID" value="KAJ7732852.1"/>
    <property type="molecule type" value="Genomic_DNA"/>
</dbReference>
<accession>A0AAD7MVU0</accession>
<evidence type="ECO:0000313" key="1">
    <source>
        <dbReference type="EMBL" id="KAJ7732852.1"/>
    </source>
</evidence>
<feature type="non-terminal residue" evidence="1">
    <location>
        <position position="1"/>
    </location>
</feature>
<dbReference type="InterPro" id="IPR009057">
    <property type="entry name" value="Homeodomain-like_sf"/>
</dbReference>
<dbReference type="SUPFAM" id="SSF46689">
    <property type="entry name" value="Homeodomain-like"/>
    <property type="match status" value="1"/>
</dbReference>
<evidence type="ECO:0000313" key="2">
    <source>
        <dbReference type="Proteomes" id="UP001215598"/>
    </source>
</evidence>
<name>A0AAD7MVU0_9AGAR</name>
<reference evidence="1" key="1">
    <citation type="submission" date="2023-03" db="EMBL/GenBank/DDBJ databases">
        <title>Massive genome expansion in bonnet fungi (Mycena s.s.) driven by repeated elements and novel gene families across ecological guilds.</title>
        <authorList>
            <consortium name="Lawrence Berkeley National Laboratory"/>
            <person name="Harder C.B."/>
            <person name="Miyauchi S."/>
            <person name="Viragh M."/>
            <person name="Kuo A."/>
            <person name="Thoen E."/>
            <person name="Andreopoulos B."/>
            <person name="Lu D."/>
            <person name="Skrede I."/>
            <person name="Drula E."/>
            <person name="Henrissat B."/>
            <person name="Morin E."/>
            <person name="Kohler A."/>
            <person name="Barry K."/>
            <person name="LaButti K."/>
            <person name="Morin E."/>
            <person name="Salamov A."/>
            <person name="Lipzen A."/>
            <person name="Mereny Z."/>
            <person name="Hegedus B."/>
            <person name="Baldrian P."/>
            <person name="Stursova M."/>
            <person name="Weitz H."/>
            <person name="Taylor A."/>
            <person name="Grigoriev I.V."/>
            <person name="Nagy L.G."/>
            <person name="Martin F."/>
            <person name="Kauserud H."/>
        </authorList>
    </citation>
    <scope>NUCLEOTIDE SEQUENCE</scope>
    <source>
        <strain evidence="1">CBHHK182m</strain>
    </source>
</reference>
<keyword evidence="1" id="KW-0371">Homeobox</keyword>
<gene>
    <name evidence="1" type="ORF">B0H16DRAFT_1223182</name>
</gene>
<sequence length="115" mass="13369">ISDDSKRIALRLLNRGRDTRTEIAKICDMSERTLFRAKKRLRETGTVARAPIRNPGRPRLLQAADCAFLLHLAKHKPTIFLDEYQRYLAEHRHLPASIWTIHRAFERAGLSVKRV</sequence>
<dbReference type="AlphaFoldDB" id="A0AAD7MVU0"/>
<dbReference type="GO" id="GO:0003677">
    <property type="term" value="F:DNA binding"/>
    <property type="evidence" value="ECO:0007669"/>
    <property type="project" value="UniProtKB-KW"/>
</dbReference>
<keyword evidence="2" id="KW-1185">Reference proteome</keyword>
<dbReference type="Pfam" id="PF13551">
    <property type="entry name" value="HTH_29"/>
    <property type="match status" value="1"/>
</dbReference>
<dbReference type="Proteomes" id="UP001215598">
    <property type="component" value="Unassembled WGS sequence"/>
</dbReference>
<protein>
    <submittedName>
        <fullName evidence="1">Homeodomain-like protein</fullName>
    </submittedName>
</protein>
<comment type="caution">
    <text evidence="1">The sequence shown here is derived from an EMBL/GenBank/DDBJ whole genome shotgun (WGS) entry which is preliminary data.</text>
</comment>